<keyword evidence="2" id="KW-0677">Repeat</keyword>
<dbReference type="SMART" id="SM00225">
    <property type="entry name" value="BTB"/>
    <property type="match status" value="1"/>
</dbReference>
<dbReference type="EMBL" id="BLLK01000069">
    <property type="protein sequence ID" value="GFH61099.1"/>
    <property type="molecule type" value="Genomic_DNA"/>
</dbReference>
<accession>A0AAD3HFC6</accession>
<dbReference type="Gene3D" id="3.30.710.10">
    <property type="entry name" value="Potassium Channel Kv1.1, Chain A"/>
    <property type="match status" value="1"/>
</dbReference>
<evidence type="ECO:0000313" key="5">
    <source>
        <dbReference type="EMBL" id="GFH61099.1"/>
    </source>
</evidence>
<dbReference type="PROSITE" id="PS50097">
    <property type="entry name" value="BTB"/>
    <property type="match status" value="1"/>
</dbReference>
<dbReference type="InterPro" id="IPR015915">
    <property type="entry name" value="Kelch-typ_b-propeller"/>
</dbReference>
<dbReference type="Proteomes" id="UP001054902">
    <property type="component" value="Unassembled WGS sequence"/>
</dbReference>
<dbReference type="Pfam" id="PF01344">
    <property type="entry name" value="Kelch_1"/>
    <property type="match status" value="1"/>
</dbReference>
<feature type="region of interest" description="Disordered" evidence="3">
    <location>
        <begin position="98"/>
        <end position="118"/>
    </location>
</feature>
<dbReference type="InterPro" id="IPR006652">
    <property type="entry name" value="Kelch_1"/>
</dbReference>
<dbReference type="InterPro" id="IPR011333">
    <property type="entry name" value="SKP1/BTB/POZ_sf"/>
</dbReference>
<dbReference type="InterPro" id="IPR000210">
    <property type="entry name" value="BTB/POZ_dom"/>
</dbReference>
<evidence type="ECO:0000256" key="3">
    <source>
        <dbReference type="SAM" id="MobiDB-lite"/>
    </source>
</evidence>
<dbReference type="SUPFAM" id="SSF54695">
    <property type="entry name" value="POZ domain"/>
    <property type="match status" value="1"/>
</dbReference>
<feature type="compositionally biased region" description="Polar residues" evidence="3">
    <location>
        <begin position="103"/>
        <end position="118"/>
    </location>
</feature>
<protein>
    <recommendedName>
        <fullName evidence="4">BTB domain-containing protein</fullName>
    </recommendedName>
</protein>
<reference evidence="5 6" key="1">
    <citation type="journal article" date="2021" name="Sci. Rep.">
        <title>The genome of the diatom Chaetoceros tenuissimus carries an ancient integrated fragment of an extant virus.</title>
        <authorList>
            <person name="Hongo Y."/>
            <person name="Kimura K."/>
            <person name="Takaki Y."/>
            <person name="Yoshida Y."/>
            <person name="Baba S."/>
            <person name="Kobayashi G."/>
            <person name="Nagasaki K."/>
            <person name="Hano T."/>
            <person name="Tomaru Y."/>
        </authorList>
    </citation>
    <scope>NUCLEOTIDE SEQUENCE [LARGE SCALE GENOMIC DNA]</scope>
    <source>
        <strain evidence="5 6">NIES-3715</strain>
    </source>
</reference>
<proteinExistence type="predicted"/>
<dbReference type="AlphaFoldDB" id="A0AAD3HFC6"/>
<comment type="caution">
    <text evidence="5">The sequence shown here is derived from an EMBL/GenBank/DDBJ whole genome shotgun (WGS) entry which is preliminary data.</text>
</comment>
<evidence type="ECO:0000256" key="1">
    <source>
        <dbReference type="ARBA" id="ARBA00022441"/>
    </source>
</evidence>
<gene>
    <name evidence="5" type="ORF">CTEN210_17575</name>
</gene>
<feature type="domain" description="BTB" evidence="4">
    <location>
        <begin position="461"/>
        <end position="530"/>
    </location>
</feature>
<organism evidence="5 6">
    <name type="scientific">Chaetoceros tenuissimus</name>
    <dbReference type="NCBI Taxonomy" id="426638"/>
    <lineage>
        <taxon>Eukaryota</taxon>
        <taxon>Sar</taxon>
        <taxon>Stramenopiles</taxon>
        <taxon>Ochrophyta</taxon>
        <taxon>Bacillariophyta</taxon>
        <taxon>Coscinodiscophyceae</taxon>
        <taxon>Chaetocerotophycidae</taxon>
        <taxon>Chaetocerotales</taxon>
        <taxon>Chaetocerotaceae</taxon>
        <taxon>Chaetoceros</taxon>
    </lineage>
</organism>
<dbReference type="Gene3D" id="2.120.10.80">
    <property type="entry name" value="Kelch-type beta propeller"/>
    <property type="match status" value="2"/>
</dbReference>
<dbReference type="PANTHER" id="PTHR46093">
    <property type="entry name" value="ACYL-COA-BINDING DOMAIN-CONTAINING PROTEIN 5"/>
    <property type="match status" value="1"/>
</dbReference>
<dbReference type="Pfam" id="PF24681">
    <property type="entry name" value="Kelch_KLHDC2_KLHL20_DRC7"/>
    <property type="match status" value="1"/>
</dbReference>
<name>A0AAD3HFC6_9STRA</name>
<keyword evidence="1" id="KW-0880">Kelch repeat</keyword>
<evidence type="ECO:0000259" key="4">
    <source>
        <dbReference type="PROSITE" id="PS50097"/>
    </source>
</evidence>
<keyword evidence="6" id="KW-1185">Reference proteome</keyword>
<dbReference type="SMART" id="SM00612">
    <property type="entry name" value="Kelch"/>
    <property type="match status" value="1"/>
</dbReference>
<dbReference type="Pfam" id="PF00651">
    <property type="entry name" value="BTB"/>
    <property type="match status" value="1"/>
</dbReference>
<dbReference type="SUPFAM" id="SSF117281">
    <property type="entry name" value="Kelch motif"/>
    <property type="match status" value="2"/>
</dbReference>
<feature type="region of interest" description="Disordered" evidence="3">
    <location>
        <begin position="357"/>
        <end position="376"/>
    </location>
</feature>
<sequence length="609" mass="68838">MTQLAALKWNKLPITNGIELNVKNHSVVHYNNLLYVFGGNYEERMDVLIFDTVKKVWSRVKHQDELNRVDSSSSNTNSRARNLRRGLRRFSLRNVRRRASARTDVSSSTHSAMDISSSTSIPEEMEQVIMTGPKPHSRNGHTATLVTKPATATTSERAFIYIIGGWLGNRASNEVLVLEITNPKELEWIPVPRNRRHSMENNTPPGPCNMHSAEFIPHKREIYVFRGGDGTEYLNDLHALNVDSLLWRKVDAGGYDKPPARADHASAYMEETKEMFIFGGWDGRNRLNDFYILDTETDTWTRPSFKGEAPHARAGMTLSAVKDRLYLFGGNGVESSVCNDLHVFDRTHMEFLQSESEVHTSNGIQPTLARKDSNSNPNCVTVDTISKLSVDGREPSKRAGHTATVVGRFIYVIGGSSGQEYRNDCHALDTDNLVLPPDAECTSFQMMSTMLKDHFNSEHLSDVVFIVEGRRIYAHKIVLSLTSEVYRAMFLNPFREKSDTRPEIEVPDCTYDNFITVLEYMYTGEIDLSFTATATGASESIDRILSILEIADHLLLDHLKQRCERALFHAVNATSIEFMMQFAQHSNAKHLEAMCLHFERNQKLGSQVA</sequence>
<dbReference type="PANTHER" id="PTHR46093:SF13">
    <property type="entry name" value="RAB9 EFFECTOR PROTEIN WITH KELCH MOTIFS"/>
    <property type="match status" value="1"/>
</dbReference>
<evidence type="ECO:0000313" key="6">
    <source>
        <dbReference type="Proteomes" id="UP001054902"/>
    </source>
</evidence>
<evidence type="ECO:0000256" key="2">
    <source>
        <dbReference type="ARBA" id="ARBA00022737"/>
    </source>
</evidence>